<keyword evidence="3" id="KW-1185">Reference proteome</keyword>
<proteinExistence type="predicted"/>
<gene>
    <name evidence="2" type="ORF">WJU16_21015</name>
</gene>
<dbReference type="EMBL" id="CP149822">
    <property type="protein sequence ID" value="WZN40448.1"/>
    <property type="molecule type" value="Genomic_DNA"/>
</dbReference>
<dbReference type="Proteomes" id="UP001485459">
    <property type="component" value="Chromosome"/>
</dbReference>
<keyword evidence="1" id="KW-0472">Membrane</keyword>
<evidence type="ECO:0000313" key="2">
    <source>
        <dbReference type="EMBL" id="WZN40448.1"/>
    </source>
</evidence>
<keyword evidence="1" id="KW-0812">Transmembrane</keyword>
<keyword evidence="1" id="KW-1133">Transmembrane helix</keyword>
<organism evidence="2 3">
    <name type="scientific">Chitinophaga pollutisoli</name>
    <dbReference type="NCBI Taxonomy" id="3133966"/>
    <lineage>
        <taxon>Bacteria</taxon>
        <taxon>Pseudomonadati</taxon>
        <taxon>Bacteroidota</taxon>
        <taxon>Chitinophagia</taxon>
        <taxon>Chitinophagales</taxon>
        <taxon>Chitinophagaceae</taxon>
        <taxon>Chitinophaga</taxon>
    </lineage>
</organism>
<sequence length="339" mass="38896">MKTQHLRQDKTCLNCGHEVPERFCTHCGQENVDTKESFGHLVSHFFQDITHYDSKLLLTLKYLFFYPGRLTREYIAGKRMTFVNPIRLYVFTSFLFFLLAAITAGNHHDPYARESETEVAKQKATFSGMRSTAEKIREKLAEGRVAPEDTANAISGANVLDLIAEDSLQNSAHVYDSLQQTLPAEQQDSWIQRKALIRLLEMRDKYGANMGYVLEEKFLHNYPKLFFLLLPFFALLLKWFYRKRKDLVYGDHAIFSIHTHTLVFMIGILAMLIGLPFHGFAYYGWLALLVFLYLVLSIRNTYRVSFGSALGTSLGVVLGYAIGTLIVLILFTLLIFVFT</sequence>
<accession>A0ABZ2YLJ6</accession>
<evidence type="ECO:0000313" key="3">
    <source>
        <dbReference type="Proteomes" id="UP001485459"/>
    </source>
</evidence>
<feature type="transmembrane region" description="Helical" evidence="1">
    <location>
        <begin position="253"/>
        <end position="274"/>
    </location>
</feature>
<dbReference type="Pfam" id="PF12412">
    <property type="entry name" value="DUF3667"/>
    <property type="match status" value="1"/>
</dbReference>
<dbReference type="RefSeq" id="WP_341835366.1">
    <property type="nucleotide sequence ID" value="NZ_CP149822.1"/>
</dbReference>
<evidence type="ECO:0000256" key="1">
    <source>
        <dbReference type="SAM" id="Phobius"/>
    </source>
</evidence>
<reference evidence="3" key="1">
    <citation type="submission" date="2024-03" db="EMBL/GenBank/DDBJ databases">
        <title>Chitinophaga horti sp. nov., isolated from garden soil.</title>
        <authorList>
            <person name="Lee D.S."/>
            <person name="Han D.M."/>
            <person name="Baek J.H."/>
            <person name="Choi D.G."/>
            <person name="Jeon J.H."/>
            <person name="Jeon C.O."/>
        </authorList>
    </citation>
    <scope>NUCLEOTIDE SEQUENCE [LARGE SCALE GENOMIC DNA]</scope>
    <source>
        <strain evidence="3">GPA1</strain>
    </source>
</reference>
<feature type="transmembrane region" description="Helical" evidence="1">
    <location>
        <begin position="222"/>
        <end position="241"/>
    </location>
</feature>
<feature type="transmembrane region" description="Helical" evidence="1">
    <location>
        <begin position="310"/>
        <end position="338"/>
    </location>
</feature>
<dbReference type="InterPro" id="IPR022134">
    <property type="entry name" value="DUF3667"/>
</dbReference>
<protein>
    <submittedName>
        <fullName evidence="2">DUF3667 domain-containing protein</fullName>
    </submittedName>
</protein>
<feature type="transmembrane region" description="Helical" evidence="1">
    <location>
        <begin position="280"/>
        <end position="298"/>
    </location>
</feature>
<name>A0ABZ2YLJ6_9BACT</name>
<feature type="transmembrane region" description="Helical" evidence="1">
    <location>
        <begin position="88"/>
        <end position="105"/>
    </location>
</feature>